<dbReference type="EMBL" id="BA000011">
    <property type="protein sequence ID" value="BAB60614.1"/>
    <property type="molecule type" value="Genomic_DNA"/>
</dbReference>
<dbReference type="eggNOG" id="arCOG05337">
    <property type="taxonomic scope" value="Archaea"/>
</dbReference>
<keyword evidence="2" id="KW-1185">Reference proteome</keyword>
<protein>
    <submittedName>
        <fullName evidence="1">TVG1523868 protein</fullName>
    </submittedName>
</protein>
<dbReference type="KEGG" id="tvo:TVG1523868"/>
<dbReference type="InterPro" id="IPR036388">
    <property type="entry name" value="WH-like_DNA-bd_sf"/>
</dbReference>
<reference evidence="1 2" key="1">
    <citation type="journal article" date="1999" name="Proc. Jpn. Acad.">
        <title>Determination of the complete genomic DNA sequence of Thermoplasma volvanium GSS1.</title>
        <authorList>
            <person name="Kawashima T."/>
            <person name="Yamamoto Y."/>
            <person name="Aramaki H."/>
            <person name="Nunoshiba T."/>
            <person name="Kawamoto T."/>
            <person name="Watanabe K."/>
            <person name="Yamazaki M."/>
            <person name="Kanehori K."/>
            <person name="Amano N."/>
            <person name="Ohya Y."/>
            <person name="Makino K."/>
            <person name="Suzuki M."/>
        </authorList>
    </citation>
    <scope>NUCLEOTIDE SEQUENCE [LARGE SCALE GENOMIC DNA]</scope>
    <source>
        <strain evidence="2">ATCC 51530 / DSM 4299 / JCM 9571 / NBRC 15438 / GSS1</strain>
    </source>
</reference>
<evidence type="ECO:0000313" key="1">
    <source>
        <dbReference type="EMBL" id="BAB60614.1"/>
    </source>
</evidence>
<dbReference type="Proteomes" id="UP000001017">
    <property type="component" value="Chromosome"/>
</dbReference>
<evidence type="ECO:0000313" key="2">
    <source>
        <dbReference type="Proteomes" id="UP000001017"/>
    </source>
</evidence>
<accession>Q978E5</accession>
<sequence>MLYATSDIMADELSDNAKKIYDAMKKLGATSEEKLKTADDIMKAAALGKSIVNAALQELQKKGYVKRVARQKSAGYFVVK</sequence>
<dbReference type="AlphaFoldDB" id="Q978E5"/>
<dbReference type="STRING" id="273116.gene:9382286"/>
<proteinExistence type="predicted"/>
<dbReference type="InterPro" id="IPR036390">
    <property type="entry name" value="WH_DNA-bd_sf"/>
</dbReference>
<organism evidence="1 2">
    <name type="scientific">Thermoplasma volcanium (strain ATCC 51530 / DSM 4299 / JCM 9571 / NBRC 15438 / GSS1)</name>
    <dbReference type="NCBI Taxonomy" id="273116"/>
    <lineage>
        <taxon>Archaea</taxon>
        <taxon>Methanobacteriati</taxon>
        <taxon>Thermoplasmatota</taxon>
        <taxon>Thermoplasmata</taxon>
        <taxon>Thermoplasmatales</taxon>
        <taxon>Thermoplasmataceae</taxon>
        <taxon>Thermoplasma</taxon>
    </lineage>
</organism>
<reference evidence="1 2" key="2">
    <citation type="journal article" date="2000" name="Proc. Natl. Acad. Sci. U.S.A.">
        <title>Archaeal adaptation to higher temperatures revealed by genomic sequence of Thermoplasma volcanium.</title>
        <authorList>
            <person name="Kawashima T."/>
            <person name="Amano N."/>
            <person name="Koike H."/>
            <person name="Makino S."/>
            <person name="Higuchi S."/>
            <person name="Kawashima-Ohya Y."/>
            <person name="Watanabe K."/>
            <person name="Yamazaki M."/>
            <person name="Kanehori K."/>
            <person name="Kawamoto T."/>
            <person name="Nunoshiba T."/>
            <person name="Yamamoto Y."/>
            <person name="Aramaki H."/>
            <person name="Makino K."/>
            <person name="Suzuki M."/>
        </authorList>
    </citation>
    <scope>NUCLEOTIDE SEQUENCE [LARGE SCALE GENOMIC DNA]</scope>
    <source>
        <strain evidence="2">ATCC 51530 / DSM 4299 / JCM 9571 / NBRC 15438 / GSS1</strain>
    </source>
</reference>
<dbReference type="PaxDb" id="273116-14325711"/>
<gene>
    <name evidence="1" type="ORF">TVG1523868</name>
</gene>
<name>Q978E5_THEVO</name>
<dbReference type="SUPFAM" id="SSF46785">
    <property type="entry name" value="Winged helix' DNA-binding domain"/>
    <property type="match status" value="1"/>
</dbReference>
<dbReference type="Gene3D" id="1.10.10.10">
    <property type="entry name" value="Winged helix-like DNA-binding domain superfamily/Winged helix DNA-binding domain"/>
    <property type="match status" value="1"/>
</dbReference>
<dbReference type="HOGENOM" id="CLU_2712987_0_0_2"/>